<dbReference type="Pfam" id="PF14100">
    <property type="entry name" value="DUF6807"/>
    <property type="match status" value="1"/>
</dbReference>
<dbReference type="InterPro" id="IPR029475">
    <property type="entry name" value="DUF6807"/>
</dbReference>
<dbReference type="OrthoDB" id="9812981at2"/>
<gene>
    <name evidence="1" type="ORF">SAMN04489743_0770</name>
</gene>
<dbReference type="RefSeq" id="WP_157693420.1">
    <property type="nucleotide sequence ID" value="NZ_LT629779.1"/>
</dbReference>
<dbReference type="AlphaFoldDB" id="A0A1H1UTT6"/>
<organism evidence="1 2">
    <name type="scientific">Pseudarthrobacter equi</name>
    <dbReference type="NCBI Taxonomy" id="728066"/>
    <lineage>
        <taxon>Bacteria</taxon>
        <taxon>Bacillati</taxon>
        <taxon>Actinomycetota</taxon>
        <taxon>Actinomycetes</taxon>
        <taxon>Micrococcales</taxon>
        <taxon>Micrococcaceae</taxon>
        <taxon>Pseudarthrobacter</taxon>
    </lineage>
</organism>
<evidence type="ECO:0000313" key="1">
    <source>
        <dbReference type="EMBL" id="SDS75269.1"/>
    </source>
</evidence>
<name>A0A1H1UTT6_9MICC</name>
<dbReference type="EMBL" id="LT629779">
    <property type="protein sequence ID" value="SDS75269.1"/>
    <property type="molecule type" value="Genomic_DNA"/>
</dbReference>
<reference evidence="2" key="1">
    <citation type="submission" date="2016-10" db="EMBL/GenBank/DDBJ databases">
        <authorList>
            <person name="Varghese N."/>
            <person name="Submissions S."/>
        </authorList>
    </citation>
    <scope>NUCLEOTIDE SEQUENCE [LARGE SCALE GENOMIC DNA]</scope>
    <source>
        <strain evidence="2">IMMIB L-1606</strain>
    </source>
</reference>
<dbReference type="Proteomes" id="UP000198751">
    <property type="component" value="Chromosome I"/>
</dbReference>
<protein>
    <submittedName>
        <fullName evidence="1">Methane oxygenase PmoA</fullName>
    </submittedName>
</protein>
<evidence type="ECO:0000313" key="2">
    <source>
        <dbReference type="Proteomes" id="UP000198751"/>
    </source>
</evidence>
<proteinExistence type="predicted"/>
<accession>A0A1H1UTT6</accession>
<keyword evidence="2" id="KW-1185">Reference proteome</keyword>
<sequence length="290" mass="30046">MPIPALEPARLIALVPGSGVAPASAPRPYFHPVRSLSGTVLTDVAPADHIHHLGLSVAFSDLNGTNFWGGSTYTQDLGPVVLPNHGSQALDSWTEEEGRASGTVLWTSRHGTLLAEERRTVEVSAHPAPGTWSLSLTSVMVPAAGVPALEVSSSAVKGRSGAGYGGIFWRFPADCSGTRVFSAAGAGADPAHGSRSPWLAISTVTGGAPVTVVLAQDAPARPWFIRSEGYLGVGPAVAWSEKAVADAARPLVQSLHAVIHDGAVASPDQALHLLEHHPAVRTPSHPDRTP</sequence>